<dbReference type="InterPro" id="IPR015422">
    <property type="entry name" value="PyrdxlP-dep_Trfase_small"/>
</dbReference>
<evidence type="ECO:0008006" key="6">
    <source>
        <dbReference type="Google" id="ProtNLM"/>
    </source>
</evidence>
<dbReference type="PANTHER" id="PTHR11986:SF79">
    <property type="entry name" value="ACETYLORNITHINE AMINOTRANSFERASE, MITOCHONDRIAL"/>
    <property type="match status" value="1"/>
</dbReference>
<dbReference type="EMBL" id="UINC01134191">
    <property type="protein sequence ID" value="SVD17579.1"/>
    <property type="molecule type" value="Genomic_DNA"/>
</dbReference>
<dbReference type="GO" id="GO:0042802">
    <property type="term" value="F:identical protein binding"/>
    <property type="evidence" value="ECO:0007669"/>
    <property type="project" value="TreeGrafter"/>
</dbReference>
<dbReference type="PANTHER" id="PTHR11986">
    <property type="entry name" value="AMINOTRANSFERASE CLASS III"/>
    <property type="match status" value="1"/>
</dbReference>
<sequence>MIINRLEPGPTMESDELEAYKDRFSQSLSQTVPGRKELVVAQAKDCTIKTADGRLYLDFISGISVANVGHSHPAVVAAVKKQIENYAHVNVYGRFVLPIQVEIAERLASVAPGELGTAFLTSTGTEAVEGALKLARKYTGRSRFVAFERGFHGRTFGSLSVSWRPEYRAPFEPLLEGVDFVPFGDLDAVKRVVSDETAAVIVEPIQG</sequence>
<evidence type="ECO:0000256" key="1">
    <source>
        <dbReference type="ARBA" id="ARBA00001933"/>
    </source>
</evidence>
<comment type="cofactor">
    <cofactor evidence="1">
        <name>pyridoxal 5'-phosphate</name>
        <dbReference type="ChEBI" id="CHEBI:597326"/>
    </cofactor>
</comment>
<dbReference type="Pfam" id="PF00202">
    <property type="entry name" value="Aminotran_3"/>
    <property type="match status" value="1"/>
</dbReference>
<name>A0A382T603_9ZZZZ</name>
<dbReference type="Gene3D" id="3.40.640.10">
    <property type="entry name" value="Type I PLP-dependent aspartate aminotransferase-like (Major domain)"/>
    <property type="match status" value="1"/>
</dbReference>
<dbReference type="SUPFAM" id="SSF53383">
    <property type="entry name" value="PLP-dependent transferases"/>
    <property type="match status" value="1"/>
</dbReference>
<dbReference type="Gene3D" id="3.90.1150.10">
    <property type="entry name" value="Aspartate Aminotransferase, domain 1"/>
    <property type="match status" value="1"/>
</dbReference>
<protein>
    <recommendedName>
        <fullName evidence="6">Aspartate aminotransferase family protein</fullName>
    </recommendedName>
</protein>
<proteinExistence type="predicted"/>
<dbReference type="GO" id="GO:0030170">
    <property type="term" value="F:pyridoxal phosphate binding"/>
    <property type="evidence" value="ECO:0007669"/>
    <property type="project" value="InterPro"/>
</dbReference>
<evidence type="ECO:0000256" key="4">
    <source>
        <dbReference type="ARBA" id="ARBA00022898"/>
    </source>
</evidence>
<evidence type="ECO:0000256" key="2">
    <source>
        <dbReference type="ARBA" id="ARBA00022576"/>
    </source>
</evidence>
<evidence type="ECO:0000313" key="5">
    <source>
        <dbReference type="EMBL" id="SVD17579.1"/>
    </source>
</evidence>
<dbReference type="AlphaFoldDB" id="A0A382T603"/>
<keyword evidence="2" id="KW-0032">Aminotransferase</keyword>
<dbReference type="GO" id="GO:0008483">
    <property type="term" value="F:transaminase activity"/>
    <property type="evidence" value="ECO:0007669"/>
    <property type="project" value="UniProtKB-KW"/>
</dbReference>
<dbReference type="InterPro" id="IPR005814">
    <property type="entry name" value="Aminotrans_3"/>
</dbReference>
<feature type="non-terminal residue" evidence="5">
    <location>
        <position position="207"/>
    </location>
</feature>
<keyword evidence="3" id="KW-0808">Transferase</keyword>
<accession>A0A382T603</accession>
<dbReference type="InterPro" id="IPR050103">
    <property type="entry name" value="Class-III_PLP-dep_AT"/>
</dbReference>
<keyword evidence="4" id="KW-0663">Pyridoxal phosphate</keyword>
<organism evidence="5">
    <name type="scientific">marine metagenome</name>
    <dbReference type="NCBI Taxonomy" id="408172"/>
    <lineage>
        <taxon>unclassified sequences</taxon>
        <taxon>metagenomes</taxon>
        <taxon>ecological metagenomes</taxon>
    </lineage>
</organism>
<dbReference type="InterPro" id="IPR015424">
    <property type="entry name" value="PyrdxlP-dep_Trfase"/>
</dbReference>
<reference evidence="5" key="1">
    <citation type="submission" date="2018-05" db="EMBL/GenBank/DDBJ databases">
        <authorList>
            <person name="Lanie J.A."/>
            <person name="Ng W.-L."/>
            <person name="Kazmierczak K.M."/>
            <person name="Andrzejewski T.M."/>
            <person name="Davidsen T.M."/>
            <person name="Wayne K.J."/>
            <person name="Tettelin H."/>
            <person name="Glass J.I."/>
            <person name="Rusch D."/>
            <person name="Podicherti R."/>
            <person name="Tsui H.-C.T."/>
            <person name="Winkler M.E."/>
        </authorList>
    </citation>
    <scope>NUCLEOTIDE SEQUENCE</scope>
</reference>
<dbReference type="InterPro" id="IPR015421">
    <property type="entry name" value="PyrdxlP-dep_Trfase_major"/>
</dbReference>
<evidence type="ECO:0000256" key="3">
    <source>
        <dbReference type="ARBA" id="ARBA00022679"/>
    </source>
</evidence>
<gene>
    <name evidence="5" type="ORF">METZ01_LOCUS370433</name>
</gene>